<keyword evidence="2" id="KW-1133">Transmembrane helix</keyword>
<proteinExistence type="predicted"/>
<evidence type="ECO:0000256" key="2">
    <source>
        <dbReference type="SAM" id="Phobius"/>
    </source>
</evidence>
<evidence type="ECO:0000256" key="1">
    <source>
        <dbReference type="SAM" id="MobiDB-lite"/>
    </source>
</evidence>
<evidence type="ECO:0000256" key="3">
    <source>
        <dbReference type="SAM" id="SignalP"/>
    </source>
</evidence>
<reference evidence="4 5" key="1">
    <citation type="submission" date="2021-04" db="EMBL/GenBank/DDBJ databases">
        <title>Genome analysis of Polyangium sp.</title>
        <authorList>
            <person name="Li Y."/>
            <person name="Wang J."/>
        </authorList>
    </citation>
    <scope>NUCLEOTIDE SEQUENCE [LARGE SCALE GENOMIC DNA]</scope>
    <source>
        <strain evidence="4 5">SDU14</strain>
    </source>
</reference>
<dbReference type="InterPro" id="IPR011990">
    <property type="entry name" value="TPR-like_helical_dom_sf"/>
</dbReference>
<dbReference type="Gene3D" id="1.25.40.10">
    <property type="entry name" value="Tetratricopeptide repeat domain"/>
    <property type="match status" value="1"/>
</dbReference>
<feature type="signal peptide" evidence="3">
    <location>
        <begin position="1"/>
        <end position="26"/>
    </location>
</feature>
<comment type="caution">
    <text evidence="4">The sequence shown here is derived from an EMBL/GenBank/DDBJ whole genome shotgun (WGS) entry which is preliminary data.</text>
</comment>
<accession>A0A9X3XDL2</accession>
<feature type="region of interest" description="Disordered" evidence="1">
    <location>
        <begin position="25"/>
        <end position="48"/>
    </location>
</feature>
<evidence type="ECO:0000313" key="5">
    <source>
        <dbReference type="Proteomes" id="UP001151081"/>
    </source>
</evidence>
<sequence>MNRSRRVSLAGAALLAALIFPFGSRADEPPKTETVTPPPPAEPSEEELREEKRAIALEKGRRAMQLFRAGQYADAYPLFRDADEAFHTPQLVLYMARCQDKRGKLLEARALYERTVAEPLPETPSNSLLRARQAATAELGPVRLRIPTLAVDVRGPPPTEVTLFVDGELWPMDEPRELDPGKHEVEALARSGARTTREVELPEGRSVSIVLRLGLFAKGVERTIEPAAAPPTRPTWSIVAASGLFSIGALALVTGVVMGGLTLDRREVLETECVQQRCTPAGIDAYEQTKAYASVSNLGFGAAAIAATAGVSVLLFTPSTKPAAARGARVELDVRGGFMAVRGVF</sequence>
<keyword evidence="2" id="KW-0812">Transmembrane</keyword>
<dbReference type="RefSeq" id="WP_272420920.1">
    <property type="nucleotide sequence ID" value="NZ_JAGTJJ010000042.1"/>
</dbReference>
<feature type="transmembrane region" description="Helical" evidence="2">
    <location>
        <begin position="236"/>
        <end position="261"/>
    </location>
</feature>
<dbReference type="Proteomes" id="UP001151081">
    <property type="component" value="Unassembled WGS sequence"/>
</dbReference>
<keyword evidence="2" id="KW-0472">Membrane</keyword>
<keyword evidence="5" id="KW-1185">Reference proteome</keyword>
<keyword evidence="3" id="KW-0732">Signal</keyword>
<name>A0A9X3XDL2_9BACT</name>
<evidence type="ECO:0000313" key="4">
    <source>
        <dbReference type="EMBL" id="MDC3986703.1"/>
    </source>
</evidence>
<protein>
    <submittedName>
        <fullName evidence="4">Tetratricopeptide repeat protein</fullName>
    </submittedName>
</protein>
<feature type="chain" id="PRO_5040833617" evidence="3">
    <location>
        <begin position="27"/>
        <end position="345"/>
    </location>
</feature>
<gene>
    <name evidence="4" type="ORF">KEG57_39890</name>
</gene>
<organism evidence="4 5">
    <name type="scientific">Polyangium jinanense</name>
    <dbReference type="NCBI Taxonomy" id="2829994"/>
    <lineage>
        <taxon>Bacteria</taxon>
        <taxon>Pseudomonadati</taxon>
        <taxon>Myxococcota</taxon>
        <taxon>Polyangia</taxon>
        <taxon>Polyangiales</taxon>
        <taxon>Polyangiaceae</taxon>
        <taxon>Polyangium</taxon>
    </lineage>
</organism>
<dbReference type="AlphaFoldDB" id="A0A9X3XDL2"/>
<dbReference type="EMBL" id="JAGTJJ010000042">
    <property type="protein sequence ID" value="MDC3986703.1"/>
    <property type="molecule type" value="Genomic_DNA"/>
</dbReference>